<comment type="caution">
    <text evidence="1">The sequence shown here is derived from an EMBL/GenBank/DDBJ whole genome shotgun (WGS) entry which is preliminary data.</text>
</comment>
<protein>
    <submittedName>
        <fullName evidence="1">Fe-S protein assembly co-chaperone HscB</fullName>
    </submittedName>
</protein>
<accession>A0ACC6P2A2</accession>
<sequence>MDDDDFALLGLPRRHQIDEAALESAWRDWQSRVHPDRHVGQGDAGRRLAMQWSLRINEAHRRLKDPVQRGAYLCELRGQAVDAERNTAMPADFLMQQMQWREALDDADSVAALDALLAEAATQRHHWLERLQTALDVDGDTAAAAQAVRALMFVQRLRHEASARQAALDAAADLP</sequence>
<evidence type="ECO:0000313" key="2">
    <source>
        <dbReference type="Proteomes" id="UP001364695"/>
    </source>
</evidence>
<dbReference type="EMBL" id="JAWDIE010000010">
    <property type="protein sequence ID" value="MEJ7138333.1"/>
    <property type="molecule type" value="Genomic_DNA"/>
</dbReference>
<reference evidence="1" key="1">
    <citation type="submission" date="2023-10" db="EMBL/GenBank/DDBJ databases">
        <title>Amphibacter perezi, gen. nov., sp. nov. a novel taxa of the family Comamonadaceae, class Betaproteobacteria isolated from the skin microbiota of Pelophylax perezi from different populations.</title>
        <authorList>
            <person name="Costa S."/>
            <person name="Proenca D.N."/>
            <person name="Lopes I."/>
            <person name="Morais P.V."/>
        </authorList>
    </citation>
    <scope>NUCLEOTIDE SEQUENCE</scope>
    <source>
        <strain evidence="1">SL12-8</strain>
    </source>
</reference>
<proteinExistence type="predicted"/>
<organism evidence="1 2">
    <name type="scientific">Amphibiibacter pelophylacis</name>
    <dbReference type="NCBI Taxonomy" id="1799477"/>
    <lineage>
        <taxon>Bacteria</taxon>
        <taxon>Pseudomonadati</taxon>
        <taxon>Pseudomonadota</taxon>
        <taxon>Betaproteobacteria</taxon>
        <taxon>Burkholderiales</taxon>
        <taxon>Sphaerotilaceae</taxon>
        <taxon>Amphibiibacter</taxon>
    </lineage>
</organism>
<evidence type="ECO:0000313" key="1">
    <source>
        <dbReference type="EMBL" id="MEJ7138333.1"/>
    </source>
</evidence>
<name>A0ACC6P2A2_9BURK</name>
<dbReference type="Proteomes" id="UP001364695">
    <property type="component" value="Unassembled WGS sequence"/>
</dbReference>
<gene>
    <name evidence="1" type="primary">hscB</name>
    <name evidence="1" type="ORF">RV045_07800</name>
</gene>
<keyword evidence="2" id="KW-1185">Reference proteome</keyword>